<dbReference type="EMBL" id="CAXAMN010007113">
    <property type="protein sequence ID" value="CAK9020453.1"/>
    <property type="molecule type" value="Genomic_DNA"/>
</dbReference>
<reference evidence="2 3" key="1">
    <citation type="submission" date="2024-02" db="EMBL/GenBank/DDBJ databases">
        <authorList>
            <person name="Chen Y."/>
            <person name="Shah S."/>
            <person name="Dougan E. K."/>
            <person name="Thang M."/>
            <person name="Chan C."/>
        </authorList>
    </citation>
    <scope>NUCLEOTIDE SEQUENCE [LARGE SCALE GENOMIC DNA]</scope>
</reference>
<keyword evidence="3" id="KW-1185">Reference proteome</keyword>
<feature type="region of interest" description="Disordered" evidence="1">
    <location>
        <begin position="54"/>
        <end position="80"/>
    </location>
</feature>
<organism evidence="2 3">
    <name type="scientific">Durusdinium trenchii</name>
    <dbReference type="NCBI Taxonomy" id="1381693"/>
    <lineage>
        <taxon>Eukaryota</taxon>
        <taxon>Sar</taxon>
        <taxon>Alveolata</taxon>
        <taxon>Dinophyceae</taxon>
        <taxon>Suessiales</taxon>
        <taxon>Symbiodiniaceae</taxon>
        <taxon>Durusdinium</taxon>
    </lineage>
</organism>
<name>A0ABP0K1D6_9DINO</name>
<protein>
    <submittedName>
        <fullName evidence="2">Uncharacterized protein</fullName>
    </submittedName>
</protein>
<feature type="compositionally biased region" description="Basic and acidic residues" evidence="1">
    <location>
        <begin position="63"/>
        <end position="80"/>
    </location>
</feature>
<dbReference type="Proteomes" id="UP001642484">
    <property type="component" value="Unassembled WGS sequence"/>
</dbReference>
<evidence type="ECO:0000313" key="2">
    <source>
        <dbReference type="EMBL" id="CAK9020453.1"/>
    </source>
</evidence>
<evidence type="ECO:0000313" key="3">
    <source>
        <dbReference type="Proteomes" id="UP001642484"/>
    </source>
</evidence>
<evidence type="ECO:0000256" key="1">
    <source>
        <dbReference type="SAM" id="MobiDB-lite"/>
    </source>
</evidence>
<sequence length="120" mass="13948">MCVRTCAAIVCTTSPGIRIHFPVVELFGCTMMRIFFFGCAAHCIGWEFSVSFKTSQQSPLNRSMRDKKEESRDGQRHPESHLEKLIALEWRSLKGLFQLQTLEKLVHRERGKKRKRGHRS</sequence>
<proteinExistence type="predicted"/>
<comment type="caution">
    <text evidence="2">The sequence shown here is derived from an EMBL/GenBank/DDBJ whole genome shotgun (WGS) entry which is preliminary data.</text>
</comment>
<gene>
    <name evidence="2" type="ORF">CCMP2556_LOCUS14070</name>
</gene>
<accession>A0ABP0K1D6</accession>